<evidence type="ECO:0000256" key="9">
    <source>
        <dbReference type="ARBA" id="ARBA00023264"/>
    </source>
</evidence>
<keyword evidence="5" id="KW-0560">Oxidoreductase</keyword>
<evidence type="ECO:0000313" key="10">
    <source>
        <dbReference type="EMBL" id="SEM42612.1"/>
    </source>
</evidence>
<evidence type="ECO:0000256" key="1">
    <source>
        <dbReference type="ARBA" id="ARBA00022490"/>
    </source>
</evidence>
<keyword evidence="7" id="KW-0443">Lipid metabolism</keyword>
<keyword evidence="8" id="KW-0594">Phospholipid biosynthesis</keyword>
<evidence type="ECO:0000256" key="3">
    <source>
        <dbReference type="ARBA" id="ARBA00022723"/>
    </source>
</evidence>
<dbReference type="PANTHER" id="PTHR43616">
    <property type="entry name" value="GLYCEROL DEHYDROGENASE"/>
    <property type="match status" value="1"/>
</dbReference>
<dbReference type="Gene3D" id="3.40.50.1970">
    <property type="match status" value="1"/>
</dbReference>
<dbReference type="Proteomes" id="UP000198761">
    <property type="component" value="Unassembled WGS sequence"/>
</dbReference>
<dbReference type="Gene3D" id="1.20.1090.10">
    <property type="entry name" value="Dehydroquinate synthase-like - alpha domain"/>
    <property type="match status" value="1"/>
</dbReference>
<keyword evidence="6" id="KW-0520">NAD</keyword>
<dbReference type="SUPFAM" id="SSF56796">
    <property type="entry name" value="Dehydroquinate synthase-like"/>
    <property type="match status" value="1"/>
</dbReference>
<dbReference type="InterPro" id="IPR016205">
    <property type="entry name" value="Glycerol_DH"/>
</dbReference>
<dbReference type="GO" id="GO:0008654">
    <property type="term" value="P:phospholipid biosynthetic process"/>
    <property type="evidence" value="ECO:0007669"/>
    <property type="project" value="UniProtKB-KW"/>
</dbReference>
<accession>A0A1H7Y8W8</accession>
<keyword evidence="3" id="KW-0479">Metal-binding</keyword>
<evidence type="ECO:0000256" key="5">
    <source>
        <dbReference type="ARBA" id="ARBA00023002"/>
    </source>
</evidence>
<keyword evidence="9" id="KW-1208">Phospholipid metabolism</keyword>
<evidence type="ECO:0000256" key="2">
    <source>
        <dbReference type="ARBA" id="ARBA00022516"/>
    </source>
</evidence>
<sequence>MDVVSPRHTAASGGWNALIEDVTGGRWIDPDSGRAAEVPFRHIDIGDGFADAADDLLAQVMPAQSYGVVCDANTADVMGSRIAARLGDRATLIVLDHPHADEAEVAGLQSATRGMEALVAVGSGTINDLCKYATYLDGRPYSVFGTAPSMNGYTSSTASITLHSGLKTTQKAHAGKGVFIDIGVSAGAPQYLIGAGLGDSLCRPTAQVDWYFSHVMLGTRYATAPYVLQEADEAAALARSAGMGRRDHDAIGYLQRILTLGGLGIAVVGLSHPGSMGEHQISHWIDSFAGVLHPGTVHGQQVGVASVTMARLQEKLLALEEAPQVKPTRFDEAAIRARYPAAAVEDCLKATRAKVLDAEAAARFNAKLAALWPELRGVLKAMMIPADQMAAHLRAAGGGATPAEIGLDPALYADALRYSREMRDRYSMLDLAADMGILEDFIEEQA</sequence>
<keyword evidence="4" id="KW-0521">NADP</keyword>
<evidence type="ECO:0000256" key="4">
    <source>
        <dbReference type="ARBA" id="ARBA00022857"/>
    </source>
</evidence>
<reference evidence="10 11" key="1">
    <citation type="submission" date="2016-10" db="EMBL/GenBank/DDBJ databases">
        <authorList>
            <person name="de Groot N.N."/>
        </authorList>
    </citation>
    <scope>NUCLEOTIDE SEQUENCE [LARGE SCALE GENOMIC DNA]</scope>
    <source>
        <strain evidence="10 11">DSM 3857</strain>
    </source>
</reference>
<evidence type="ECO:0000256" key="6">
    <source>
        <dbReference type="ARBA" id="ARBA00023027"/>
    </source>
</evidence>
<dbReference type="InterPro" id="IPR032837">
    <property type="entry name" value="G1PDH"/>
</dbReference>
<evidence type="ECO:0000256" key="7">
    <source>
        <dbReference type="ARBA" id="ARBA00023098"/>
    </source>
</evidence>
<dbReference type="RefSeq" id="WP_091295225.1">
    <property type="nucleotide sequence ID" value="NZ_FOCE01000001.1"/>
</dbReference>
<dbReference type="GO" id="GO:0046872">
    <property type="term" value="F:metal ion binding"/>
    <property type="evidence" value="ECO:0007669"/>
    <property type="project" value="UniProtKB-KW"/>
</dbReference>
<evidence type="ECO:0000256" key="8">
    <source>
        <dbReference type="ARBA" id="ARBA00023209"/>
    </source>
</evidence>
<dbReference type="STRING" id="933059.SAMN04488103_101118"/>
<dbReference type="PANTHER" id="PTHR43616:SF5">
    <property type="entry name" value="GLYCEROL DEHYDROGENASE 1"/>
    <property type="match status" value="1"/>
</dbReference>
<keyword evidence="1" id="KW-0963">Cytoplasm</keyword>
<organism evidence="10 11">
    <name type="scientific">Gemmobacter aquatilis</name>
    <dbReference type="NCBI Taxonomy" id="933059"/>
    <lineage>
        <taxon>Bacteria</taxon>
        <taxon>Pseudomonadati</taxon>
        <taxon>Pseudomonadota</taxon>
        <taxon>Alphaproteobacteria</taxon>
        <taxon>Rhodobacterales</taxon>
        <taxon>Paracoccaceae</taxon>
        <taxon>Gemmobacter</taxon>
    </lineage>
</organism>
<dbReference type="OrthoDB" id="8842430at2"/>
<dbReference type="GO" id="GO:0016614">
    <property type="term" value="F:oxidoreductase activity, acting on CH-OH group of donors"/>
    <property type="evidence" value="ECO:0007669"/>
    <property type="project" value="InterPro"/>
</dbReference>
<dbReference type="EMBL" id="FOCE01000001">
    <property type="protein sequence ID" value="SEM42612.1"/>
    <property type="molecule type" value="Genomic_DNA"/>
</dbReference>
<keyword evidence="11" id="KW-1185">Reference proteome</keyword>
<name>A0A1H7Y8W8_9RHOB</name>
<protein>
    <submittedName>
        <fullName evidence="10">Glycerol-1-phosphate dehydrogenase [NAD(P)+]</fullName>
    </submittedName>
</protein>
<proteinExistence type="predicted"/>
<gene>
    <name evidence="10" type="ORF">SAMN04488103_101118</name>
</gene>
<evidence type="ECO:0000313" key="11">
    <source>
        <dbReference type="Proteomes" id="UP000198761"/>
    </source>
</evidence>
<dbReference type="AlphaFoldDB" id="A0A1H7Y8W8"/>
<keyword evidence="2" id="KW-0444">Lipid biosynthesis</keyword>
<dbReference type="CDD" id="cd08175">
    <property type="entry name" value="G1PDH"/>
    <property type="match status" value="1"/>
</dbReference>
<dbReference type="Pfam" id="PF13685">
    <property type="entry name" value="Fe-ADH_2"/>
    <property type="match status" value="1"/>
</dbReference>